<feature type="domain" description="Glutamine amidotransferase" evidence="2">
    <location>
        <begin position="4"/>
        <end position="197"/>
    </location>
</feature>
<dbReference type="EMBL" id="CP021255">
    <property type="protein sequence ID" value="AVD70097.1"/>
    <property type="molecule type" value="Genomic_DNA"/>
</dbReference>
<sequence>MLILIDNYDSFTYNIVQMLGTAPPGAPADWQPPELSVFRNDAVTVAALMALSPTRLIVSPGPCTPSEAGISVRAILAASSREPPIPVLGVCLGHQAIGQAFGGRVLRAPRPMHGKTSPVTHDGKGVFAGLPSPCTVMRYHSLIVEEASLPDCLTVTARSADDGLIMGLRHKRLPVEGIQFHPESIMTTDGLGLLHNLLRPDYPALWQNQ</sequence>
<evidence type="ECO:0000313" key="4">
    <source>
        <dbReference type="Proteomes" id="UP000239867"/>
    </source>
</evidence>
<dbReference type="AlphaFoldDB" id="A0A2L1GKE3"/>
<evidence type="ECO:0000256" key="1">
    <source>
        <dbReference type="ARBA" id="ARBA00022962"/>
    </source>
</evidence>
<keyword evidence="4" id="KW-1185">Reference proteome</keyword>
<dbReference type="GO" id="GO:0004049">
    <property type="term" value="F:anthranilate synthase activity"/>
    <property type="evidence" value="ECO:0007669"/>
    <property type="project" value="TreeGrafter"/>
</dbReference>
<dbReference type="KEGG" id="deo:CAY53_00215"/>
<dbReference type="FunFam" id="3.40.50.880:FF:000003">
    <property type="entry name" value="Anthranilate synthase component II"/>
    <property type="match status" value="1"/>
</dbReference>
<name>A0A2L1GKE3_9BACT</name>
<accession>A0A2L1GKE3</accession>
<dbReference type="GO" id="GO:0000162">
    <property type="term" value="P:L-tryptophan biosynthetic process"/>
    <property type="evidence" value="ECO:0007669"/>
    <property type="project" value="TreeGrafter"/>
</dbReference>
<dbReference type="PRINTS" id="PR00096">
    <property type="entry name" value="GATASE"/>
</dbReference>
<dbReference type="RefSeq" id="WP_104935423.1">
    <property type="nucleotide sequence ID" value="NZ_CP021255.1"/>
</dbReference>
<dbReference type="Proteomes" id="UP000239867">
    <property type="component" value="Chromosome"/>
</dbReference>
<gene>
    <name evidence="3" type="ORF">CAY53_00215</name>
</gene>
<dbReference type="InterPro" id="IPR029062">
    <property type="entry name" value="Class_I_gatase-like"/>
</dbReference>
<dbReference type="CDD" id="cd01743">
    <property type="entry name" value="GATase1_Anthranilate_Synthase"/>
    <property type="match status" value="1"/>
</dbReference>
<dbReference type="PANTHER" id="PTHR43418:SF4">
    <property type="entry name" value="MULTIFUNCTIONAL TRYPTOPHAN BIOSYNTHESIS PROTEIN"/>
    <property type="match status" value="1"/>
</dbReference>
<evidence type="ECO:0000313" key="3">
    <source>
        <dbReference type="EMBL" id="AVD70097.1"/>
    </source>
</evidence>
<dbReference type="PANTHER" id="PTHR43418">
    <property type="entry name" value="MULTIFUNCTIONAL TRYPTOPHAN BIOSYNTHESIS PROTEIN-RELATED"/>
    <property type="match status" value="1"/>
</dbReference>
<reference evidence="3 4" key="1">
    <citation type="journal article" date="2018" name="MBio">
        <title>Insights into the evolution of host association through the isolation and characterization of a novel human periodontal pathobiont, Desulfobulbus oralis.</title>
        <authorList>
            <person name="Cross K.L."/>
            <person name="Chirania P."/>
            <person name="Xiong W."/>
            <person name="Beall C.J."/>
            <person name="Elkins J.G."/>
            <person name="Giannone R.J."/>
            <person name="Griffen A.L."/>
            <person name="Guss A.M."/>
            <person name="Hettich R.L."/>
            <person name="Joshi S.S."/>
            <person name="Mokrzan E.M."/>
            <person name="Martin R.K."/>
            <person name="Zhulin I.B."/>
            <person name="Leys E.J."/>
            <person name="Podar M."/>
        </authorList>
    </citation>
    <scope>NUCLEOTIDE SEQUENCE [LARGE SCALE GENOMIC DNA]</scope>
    <source>
        <strain evidence="3 4">ORNL</strain>
    </source>
</reference>
<dbReference type="InterPro" id="IPR017926">
    <property type="entry name" value="GATASE"/>
</dbReference>
<organism evidence="3 4">
    <name type="scientific">Desulfobulbus oralis</name>
    <dbReference type="NCBI Taxonomy" id="1986146"/>
    <lineage>
        <taxon>Bacteria</taxon>
        <taxon>Pseudomonadati</taxon>
        <taxon>Thermodesulfobacteriota</taxon>
        <taxon>Desulfobulbia</taxon>
        <taxon>Desulfobulbales</taxon>
        <taxon>Desulfobulbaceae</taxon>
        <taxon>Desulfobulbus</taxon>
    </lineage>
</organism>
<evidence type="ECO:0000259" key="2">
    <source>
        <dbReference type="Pfam" id="PF00117"/>
    </source>
</evidence>
<dbReference type="OrthoDB" id="9786812at2"/>
<proteinExistence type="predicted"/>
<dbReference type="Gene3D" id="3.40.50.880">
    <property type="match status" value="1"/>
</dbReference>
<dbReference type="InterPro" id="IPR050472">
    <property type="entry name" value="Anth_synth/Amidotransfase"/>
</dbReference>
<dbReference type="SUPFAM" id="SSF52317">
    <property type="entry name" value="Class I glutamine amidotransferase-like"/>
    <property type="match status" value="1"/>
</dbReference>
<dbReference type="GO" id="GO:0005829">
    <property type="term" value="C:cytosol"/>
    <property type="evidence" value="ECO:0007669"/>
    <property type="project" value="TreeGrafter"/>
</dbReference>
<dbReference type="Pfam" id="PF00117">
    <property type="entry name" value="GATase"/>
    <property type="match status" value="1"/>
</dbReference>
<dbReference type="InterPro" id="IPR006221">
    <property type="entry name" value="TrpG/PapA_dom"/>
</dbReference>
<dbReference type="PRINTS" id="PR00099">
    <property type="entry name" value="CPSGATASE"/>
</dbReference>
<keyword evidence="1" id="KW-0315">Glutamine amidotransferase</keyword>
<protein>
    <submittedName>
        <fullName evidence="3">Anthranilate/aminodeoxychorismate synthase component II</fullName>
    </submittedName>
</protein>
<dbReference type="PRINTS" id="PR00097">
    <property type="entry name" value="ANTSNTHASEII"/>
</dbReference>
<dbReference type="NCBIfam" id="TIGR00566">
    <property type="entry name" value="trpG_papA"/>
    <property type="match status" value="1"/>
</dbReference>
<dbReference type="PROSITE" id="PS51273">
    <property type="entry name" value="GATASE_TYPE_1"/>
    <property type="match status" value="1"/>
</dbReference>